<keyword evidence="1" id="KW-1133">Transmembrane helix</keyword>
<protein>
    <submittedName>
        <fullName evidence="2">Uncharacterized protein</fullName>
    </submittedName>
</protein>
<feature type="transmembrane region" description="Helical" evidence="1">
    <location>
        <begin position="36"/>
        <end position="57"/>
    </location>
</feature>
<proteinExistence type="predicted"/>
<dbReference type="OrthoDB" id="10002851at2"/>
<dbReference type="Proteomes" id="UP000092605">
    <property type="component" value="Unassembled WGS sequence"/>
</dbReference>
<evidence type="ECO:0000313" key="4">
    <source>
        <dbReference type="Proteomes" id="UP000092605"/>
    </source>
</evidence>
<keyword evidence="5" id="KW-1185">Reference proteome</keyword>
<name>A0A150FQB2_CLOPD</name>
<dbReference type="EMBL" id="LSFY01000001">
    <property type="protein sequence ID" value="KXZ39794.1"/>
    <property type="molecule type" value="Genomic_DNA"/>
</dbReference>
<accession>A0A150FQB2</accession>
<gene>
    <name evidence="2" type="ORF">JWYL7_0869</name>
    <name evidence="3" type="ORF">SAMN05661008_00528</name>
</gene>
<feature type="transmembrane region" description="Helical" evidence="1">
    <location>
        <begin position="6"/>
        <end position="24"/>
    </location>
</feature>
<dbReference type="AlphaFoldDB" id="A0A150FQB2"/>
<evidence type="ECO:0000256" key="1">
    <source>
        <dbReference type="SAM" id="Phobius"/>
    </source>
</evidence>
<keyword evidence="1" id="KW-0812">Transmembrane</keyword>
<reference evidence="3 5" key="2">
    <citation type="submission" date="2016-11" db="EMBL/GenBank/DDBJ databases">
        <authorList>
            <person name="Varghese N."/>
            <person name="Submissions S."/>
        </authorList>
    </citation>
    <scope>NUCLEOTIDE SEQUENCE [LARGE SCALE GENOMIC DNA]</scope>
    <source>
        <strain evidence="3 5">DSM 7308</strain>
    </source>
</reference>
<comment type="caution">
    <text evidence="2">The sequence shown here is derived from an EMBL/GenBank/DDBJ whole genome shotgun (WGS) entry which is preliminary data.</text>
</comment>
<dbReference type="RefSeq" id="WP_066069579.1">
    <property type="nucleotide sequence ID" value="NZ_FRBG01000003.1"/>
</dbReference>
<evidence type="ECO:0000313" key="3">
    <source>
        <dbReference type="EMBL" id="SHK60255.1"/>
    </source>
</evidence>
<dbReference type="PATRIC" id="fig|1121328.3.peg.875"/>
<keyword evidence="1" id="KW-0472">Membrane</keyword>
<dbReference type="Proteomes" id="UP000323392">
    <property type="component" value="Unassembled WGS sequence"/>
</dbReference>
<organism evidence="2 4">
    <name type="scientific">Alkalithermobacter thermoalcaliphilus JW-YL-7 = DSM 7308</name>
    <dbReference type="NCBI Taxonomy" id="1121328"/>
    <lineage>
        <taxon>Bacteria</taxon>
        <taxon>Bacillati</taxon>
        <taxon>Bacillota</taxon>
        <taxon>Clostridia</taxon>
        <taxon>Peptostreptococcales</taxon>
        <taxon>Tepidibacteraceae</taxon>
        <taxon>Alkalithermobacter</taxon>
    </lineage>
</organism>
<dbReference type="STRING" id="1121328.JWYL7_0869"/>
<evidence type="ECO:0000313" key="2">
    <source>
        <dbReference type="EMBL" id="KXZ39794.1"/>
    </source>
</evidence>
<sequence length="103" mass="12313">MKTSLLIIINYFILLVVFIVSFINKISFSEFIKRTFIVILCVNTFMYLLNMIFKYYVKTSRINITLPPTKDDINDILKESYNEKQIDEEFKEIKLADLNKEQE</sequence>
<dbReference type="EMBL" id="FRBG01000003">
    <property type="protein sequence ID" value="SHK60255.1"/>
    <property type="molecule type" value="Genomic_DNA"/>
</dbReference>
<evidence type="ECO:0000313" key="5">
    <source>
        <dbReference type="Proteomes" id="UP000323392"/>
    </source>
</evidence>
<reference evidence="2 4" key="1">
    <citation type="submission" date="2016-02" db="EMBL/GenBank/DDBJ databases">
        <title>Draft genome sequence for Clostridium paradoxum JW-YL-7.</title>
        <authorList>
            <person name="Utturkar S.M."/>
            <person name="Lancaster A."/>
            <person name="Poole F.L."/>
            <person name="Adams M.W."/>
            <person name="Brown S.D."/>
        </authorList>
    </citation>
    <scope>NUCLEOTIDE SEQUENCE [LARGE SCALE GENOMIC DNA]</scope>
    <source>
        <strain evidence="2 4">JW-YL-7</strain>
    </source>
</reference>